<dbReference type="EMBL" id="JACSEA010000006">
    <property type="protein sequence ID" value="KAF7398903.1"/>
    <property type="molecule type" value="Genomic_DNA"/>
</dbReference>
<organism evidence="1 2">
    <name type="scientific">Vespula vulgaris</name>
    <name type="common">Yellow jacket</name>
    <name type="synonym">Wasp</name>
    <dbReference type="NCBI Taxonomy" id="7454"/>
    <lineage>
        <taxon>Eukaryota</taxon>
        <taxon>Metazoa</taxon>
        <taxon>Ecdysozoa</taxon>
        <taxon>Arthropoda</taxon>
        <taxon>Hexapoda</taxon>
        <taxon>Insecta</taxon>
        <taxon>Pterygota</taxon>
        <taxon>Neoptera</taxon>
        <taxon>Endopterygota</taxon>
        <taxon>Hymenoptera</taxon>
        <taxon>Apocrita</taxon>
        <taxon>Aculeata</taxon>
        <taxon>Vespoidea</taxon>
        <taxon>Vespidae</taxon>
        <taxon>Vespinae</taxon>
        <taxon>Vespula</taxon>
    </lineage>
</organism>
<comment type="caution">
    <text evidence="1">The sequence shown here is derived from an EMBL/GenBank/DDBJ whole genome shotgun (WGS) entry which is preliminary data.</text>
</comment>
<protein>
    <submittedName>
        <fullName evidence="1">Uncharacterized protein</fullName>
    </submittedName>
</protein>
<keyword evidence="2" id="KW-1185">Reference proteome</keyword>
<gene>
    <name evidence="1" type="ORF">HZH66_006800</name>
</gene>
<evidence type="ECO:0000313" key="2">
    <source>
        <dbReference type="Proteomes" id="UP000614350"/>
    </source>
</evidence>
<proteinExistence type="predicted"/>
<dbReference type="AlphaFoldDB" id="A0A834K269"/>
<name>A0A834K269_VESVU</name>
<accession>A0A834K269</accession>
<dbReference type="Proteomes" id="UP000614350">
    <property type="component" value="Unassembled WGS sequence"/>
</dbReference>
<evidence type="ECO:0000313" key="1">
    <source>
        <dbReference type="EMBL" id="KAF7398903.1"/>
    </source>
</evidence>
<reference evidence="1" key="1">
    <citation type="journal article" date="2020" name="G3 (Bethesda)">
        <title>High-Quality Assemblies for Three Invasive Social Wasps from the &lt;i&gt;Vespula&lt;/i&gt; Genus.</title>
        <authorList>
            <person name="Harrop T.W.R."/>
            <person name="Guhlin J."/>
            <person name="McLaughlin G.M."/>
            <person name="Permina E."/>
            <person name="Stockwell P."/>
            <person name="Gilligan J."/>
            <person name="Le Lec M.F."/>
            <person name="Gruber M.A.M."/>
            <person name="Quinn O."/>
            <person name="Lovegrove M."/>
            <person name="Duncan E.J."/>
            <person name="Remnant E.J."/>
            <person name="Van Eeckhoven J."/>
            <person name="Graham B."/>
            <person name="Knapp R.A."/>
            <person name="Langford K.W."/>
            <person name="Kronenberg Z."/>
            <person name="Press M.O."/>
            <person name="Eacker S.M."/>
            <person name="Wilson-Rankin E.E."/>
            <person name="Purcell J."/>
            <person name="Lester P.J."/>
            <person name="Dearden P.K."/>
        </authorList>
    </citation>
    <scope>NUCLEOTIDE SEQUENCE</scope>
    <source>
        <strain evidence="1">Marl-1</strain>
    </source>
</reference>
<sequence length="228" mass="25996">MQYIQFTFRFLDAYYSHVFLWKVFALILNQLRECWIMESGLNTSSYFNYKDNCNRRIGRSEKNSSCKIGDGSTKGVTFLYNNTGSSENGEIGSFQYQYFAINVLLNPPGEGKNIFPGRHYFGSFFPTADILRKLSLRPAKWVCLKMDEIGVPREKVAEVINDYQSTASTWVSSRMGVRRVRTASTRESEEGGGVDGDRERERVDDVWSFANMNVLSVTAAPCQERTAC</sequence>